<keyword evidence="7 10" id="KW-1133">Transmembrane helix</keyword>
<keyword evidence="6 9" id="KW-0812">Transmembrane</keyword>
<dbReference type="AlphaFoldDB" id="A0A0H3A474"/>
<keyword evidence="5" id="KW-0997">Cell inner membrane</keyword>
<evidence type="ECO:0000256" key="8">
    <source>
        <dbReference type="ARBA" id="ARBA00023136"/>
    </source>
</evidence>
<evidence type="ECO:0000256" key="5">
    <source>
        <dbReference type="ARBA" id="ARBA00022519"/>
    </source>
</evidence>
<evidence type="ECO:0000256" key="2">
    <source>
        <dbReference type="ARBA" id="ARBA00011359"/>
    </source>
</evidence>
<evidence type="ECO:0000313" key="11">
    <source>
        <dbReference type="EMBL" id="ABM27088.1"/>
    </source>
</evidence>
<evidence type="ECO:0000256" key="3">
    <source>
        <dbReference type="ARBA" id="ARBA00021114"/>
    </source>
</evidence>
<feature type="transmembrane region" description="Helical" evidence="10">
    <location>
        <begin position="6"/>
        <end position="27"/>
    </location>
</feature>
<evidence type="ECO:0000256" key="10">
    <source>
        <dbReference type="SAM" id="Phobius"/>
    </source>
</evidence>
<dbReference type="GO" id="GO:0031460">
    <property type="term" value="P:glycine betaine transport"/>
    <property type="evidence" value="ECO:0007669"/>
    <property type="project" value="TreeGrafter"/>
</dbReference>
<dbReference type="GO" id="GO:0005886">
    <property type="term" value="C:plasma membrane"/>
    <property type="evidence" value="ECO:0007669"/>
    <property type="project" value="UniProtKB-SubCell"/>
</dbReference>
<keyword evidence="4" id="KW-1003">Cell membrane</keyword>
<dbReference type="Proteomes" id="UP000009173">
    <property type="component" value="Chromosome"/>
</dbReference>
<dbReference type="HOGENOM" id="CLU_133067_0_4_7"/>
<accession>A0A0H3A474</accession>
<protein>
    <recommendedName>
        <fullName evidence="3">Spermidine export protein MdtI</fullName>
    </recommendedName>
</protein>
<name>A0A0H3A474_NITV4</name>
<dbReference type="GO" id="GO:1903711">
    <property type="term" value="P:spermidine transmembrane transport"/>
    <property type="evidence" value="ECO:0007669"/>
    <property type="project" value="TreeGrafter"/>
</dbReference>
<dbReference type="Gene3D" id="1.10.3730.20">
    <property type="match status" value="1"/>
</dbReference>
<gene>
    <name evidence="11" type="ordered locus">Dvul_0064</name>
</gene>
<organism evidence="11 12">
    <name type="scientific">Nitratidesulfovibrio vulgaris (strain DP4)</name>
    <name type="common">Desulfovibrio vulgaris</name>
    <dbReference type="NCBI Taxonomy" id="391774"/>
    <lineage>
        <taxon>Bacteria</taxon>
        <taxon>Pseudomonadati</taxon>
        <taxon>Thermodesulfobacteriota</taxon>
        <taxon>Desulfovibrionia</taxon>
        <taxon>Desulfovibrionales</taxon>
        <taxon>Desulfovibrionaceae</taxon>
        <taxon>Nitratidesulfovibrio</taxon>
    </lineage>
</organism>
<dbReference type="RefSeq" id="WP_011791360.1">
    <property type="nucleotide sequence ID" value="NC_008751.1"/>
</dbReference>
<keyword evidence="8 10" id="KW-0472">Membrane</keyword>
<feature type="transmembrane region" description="Helical" evidence="10">
    <location>
        <begin position="36"/>
        <end position="57"/>
    </location>
</feature>
<dbReference type="PANTHER" id="PTHR30561">
    <property type="entry name" value="SMR FAMILY PROTON-DEPENDENT DRUG EFFLUX TRANSPORTER SUGE"/>
    <property type="match status" value="1"/>
</dbReference>
<comment type="subcellular location">
    <subcellularLocation>
        <location evidence="1">Cell inner membrane</location>
        <topology evidence="1">Multi-pass membrane protein</topology>
    </subcellularLocation>
    <subcellularLocation>
        <location evidence="9">Cell membrane</location>
        <topology evidence="9">Multi-pass membrane protein</topology>
    </subcellularLocation>
</comment>
<evidence type="ECO:0000313" key="12">
    <source>
        <dbReference type="Proteomes" id="UP000009173"/>
    </source>
</evidence>
<reference evidence="12" key="1">
    <citation type="journal article" date="2009" name="Environ. Microbiol.">
        <title>Contribution of mobile genetic elements to Desulfovibrio vulgaris genome plasticity.</title>
        <authorList>
            <person name="Walker C.B."/>
            <person name="Stolyar S."/>
            <person name="Chivian D."/>
            <person name="Pinel N."/>
            <person name="Gabster J.A."/>
            <person name="Dehal P.S."/>
            <person name="He Z."/>
            <person name="Yang Z.K."/>
            <person name="Yen H.C."/>
            <person name="Zhou J."/>
            <person name="Wall J.D."/>
            <person name="Hazen T.C."/>
            <person name="Arkin A.P."/>
            <person name="Stahl D.A."/>
        </authorList>
    </citation>
    <scope>NUCLEOTIDE SEQUENCE [LARGE SCALE GENOMIC DNA]</scope>
    <source>
        <strain evidence="12">DP4</strain>
    </source>
</reference>
<feature type="transmembrane region" description="Helical" evidence="10">
    <location>
        <begin position="91"/>
        <end position="109"/>
    </location>
</feature>
<dbReference type="SUPFAM" id="SSF103481">
    <property type="entry name" value="Multidrug resistance efflux transporter EmrE"/>
    <property type="match status" value="1"/>
</dbReference>
<evidence type="ECO:0000256" key="6">
    <source>
        <dbReference type="ARBA" id="ARBA00022692"/>
    </source>
</evidence>
<comment type="similarity">
    <text evidence="9">Belongs to the drug/metabolite transporter (DMT) superfamily. Small multidrug resistance (SMR) (TC 2.A.7.1) family.</text>
</comment>
<dbReference type="InterPro" id="IPR000390">
    <property type="entry name" value="Small_drug/metabolite_transptr"/>
</dbReference>
<evidence type="ECO:0000256" key="7">
    <source>
        <dbReference type="ARBA" id="ARBA00022989"/>
    </source>
</evidence>
<dbReference type="KEGG" id="dvl:Dvul_0064"/>
<dbReference type="GO" id="GO:0015199">
    <property type="term" value="F:amino-acid betaine transmembrane transporter activity"/>
    <property type="evidence" value="ECO:0007669"/>
    <property type="project" value="TreeGrafter"/>
</dbReference>
<comment type="subunit">
    <text evidence="2">Forms a complex with MdtJ.</text>
</comment>
<dbReference type="PANTHER" id="PTHR30561:SF6">
    <property type="entry name" value="SPERMIDINE EXPORT PROTEIN MDTI"/>
    <property type="match status" value="1"/>
</dbReference>
<dbReference type="EMBL" id="CP000527">
    <property type="protein sequence ID" value="ABM27088.1"/>
    <property type="molecule type" value="Genomic_DNA"/>
</dbReference>
<evidence type="ECO:0000256" key="4">
    <source>
        <dbReference type="ARBA" id="ARBA00022475"/>
    </source>
</evidence>
<feature type="transmembrane region" description="Helical" evidence="10">
    <location>
        <begin position="63"/>
        <end position="84"/>
    </location>
</feature>
<dbReference type="Pfam" id="PF00893">
    <property type="entry name" value="Multi_Drug_Res"/>
    <property type="match status" value="1"/>
</dbReference>
<dbReference type="GO" id="GO:0015220">
    <property type="term" value="F:choline transmembrane transporter activity"/>
    <property type="evidence" value="ECO:0007669"/>
    <property type="project" value="TreeGrafter"/>
</dbReference>
<dbReference type="InterPro" id="IPR045324">
    <property type="entry name" value="Small_multidrug_res"/>
</dbReference>
<proteinExistence type="inferred from homology"/>
<evidence type="ECO:0000256" key="9">
    <source>
        <dbReference type="RuleBase" id="RU003942"/>
    </source>
</evidence>
<sequence precursor="true">MSTFMAWSFVLAVMLAAALEVAANLLLSRSDGFRRLGLASSALVLVGLAFTCLAYAVRGMDLAVAYALWGGFGILGTSLGGWWLHGQRLKPAAWAGMALLIGGMALLHLA</sequence>
<evidence type="ECO:0000256" key="1">
    <source>
        <dbReference type="ARBA" id="ARBA00004429"/>
    </source>
</evidence>
<dbReference type="InterPro" id="IPR037185">
    <property type="entry name" value="EmrE-like"/>
</dbReference>
<dbReference type="GO" id="GO:0015297">
    <property type="term" value="F:antiporter activity"/>
    <property type="evidence" value="ECO:0007669"/>
    <property type="project" value="TreeGrafter"/>
</dbReference>